<dbReference type="EMBL" id="JADBGQ010000002">
    <property type="protein sequence ID" value="KAG5410323.1"/>
    <property type="molecule type" value="Genomic_DNA"/>
</dbReference>
<sequence>MANVLVFLSDLQAGGSSSTVEVCLLRFWEARNVRRGGELMGVDMLLLHSQAGGVGKTYTFQLSVTSFITLQSVRPSQSYASSTTSEAAATDLYQLQSTCSSYVIISSGFLSIPYCRFITVKAVFTNFAASRLIVVKGLAEVVCMMSSAAYQAKKRCNNVQLAEETVAHRQAHALERNMLETRKSRCRSNIGLMFEENEQGQTLV</sequence>
<keyword evidence="2" id="KW-1185">Reference proteome</keyword>
<reference evidence="1 2" key="1">
    <citation type="submission" date="2021-03" db="EMBL/GenBank/DDBJ databases">
        <authorList>
            <person name="King G.J."/>
            <person name="Bancroft I."/>
            <person name="Baten A."/>
            <person name="Bloomfield J."/>
            <person name="Borpatragohain P."/>
            <person name="He Z."/>
            <person name="Irish N."/>
            <person name="Irwin J."/>
            <person name="Liu K."/>
            <person name="Mauleon R.P."/>
            <person name="Moore J."/>
            <person name="Morris R."/>
            <person name="Ostergaard L."/>
            <person name="Wang B."/>
            <person name="Wells R."/>
        </authorList>
    </citation>
    <scope>NUCLEOTIDE SEQUENCE [LARGE SCALE GENOMIC DNA]</scope>
    <source>
        <strain evidence="1">R-o-18</strain>
        <tissue evidence="1">Leaf</tissue>
    </source>
</reference>
<dbReference type="Proteomes" id="UP000823674">
    <property type="component" value="Chromosome A02"/>
</dbReference>
<proteinExistence type="predicted"/>
<evidence type="ECO:0000313" key="1">
    <source>
        <dbReference type="EMBL" id="KAG5410323.1"/>
    </source>
</evidence>
<accession>A0ABQ7NHW7</accession>
<gene>
    <name evidence="1" type="primary">A02p030870.1_BraROA</name>
    <name evidence="1" type="ORF">IGI04_006642</name>
</gene>
<organism evidence="1 2">
    <name type="scientific">Brassica rapa subsp. trilocularis</name>
    <dbReference type="NCBI Taxonomy" id="1813537"/>
    <lineage>
        <taxon>Eukaryota</taxon>
        <taxon>Viridiplantae</taxon>
        <taxon>Streptophyta</taxon>
        <taxon>Embryophyta</taxon>
        <taxon>Tracheophyta</taxon>
        <taxon>Spermatophyta</taxon>
        <taxon>Magnoliopsida</taxon>
        <taxon>eudicotyledons</taxon>
        <taxon>Gunneridae</taxon>
        <taxon>Pentapetalae</taxon>
        <taxon>rosids</taxon>
        <taxon>malvids</taxon>
        <taxon>Brassicales</taxon>
        <taxon>Brassicaceae</taxon>
        <taxon>Brassiceae</taxon>
        <taxon>Brassica</taxon>
    </lineage>
</organism>
<comment type="caution">
    <text evidence="1">The sequence shown here is derived from an EMBL/GenBank/DDBJ whole genome shotgun (WGS) entry which is preliminary data.</text>
</comment>
<name>A0ABQ7NHW7_BRACM</name>
<protein>
    <submittedName>
        <fullName evidence="1">Uncharacterized protein</fullName>
    </submittedName>
</protein>
<evidence type="ECO:0000313" key="2">
    <source>
        <dbReference type="Proteomes" id="UP000823674"/>
    </source>
</evidence>